<dbReference type="SUPFAM" id="SSF54593">
    <property type="entry name" value="Glyoxalase/Bleomycin resistance protein/Dihydroxybiphenyl dioxygenase"/>
    <property type="match status" value="1"/>
</dbReference>
<organism evidence="2 3">
    <name type="scientific">Candidatus Desulfolinea nitratireducens</name>
    <dbReference type="NCBI Taxonomy" id="2841698"/>
    <lineage>
        <taxon>Bacteria</taxon>
        <taxon>Bacillati</taxon>
        <taxon>Chloroflexota</taxon>
        <taxon>Anaerolineae</taxon>
        <taxon>Anaerolineales</taxon>
        <taxon>Anaerolineales incertae sedis</taxon>
        <taxon>Candidatus Desulfolinea</taxon>
    </lineage>
</organism>
<name>A0A8J6TI03_9CHLR</name>
<protein>
    <recommendedName>
        <fullName evidence="1">Glyoxalase-like domain-containing protein</fullName>
    </recommendedName>
</protein>
<evidence type="ECO:0000259" key="1">
    <source>
        <dbReference type="Pfam" id="PF18029"/>
    </source>
</evidence>
<dbReference type="InterPro" id="IPR029068">
    <property type="entry name" value="Glyas_Bleomycin-R_OHBP_Dase"/>
</dbReference>
<sequence length="107" mass="12302">MKIRMSPNIAIRHKDFTGAVEFYSNVIGFENRSSDPELADFDANPINLFVLEDDEFSGPVMELFVSNLEEARDHLVENGCEVLRWRGKGQDCYIRDPFGVIFNLWEG</sequence>
<reference evidence="2 3" key="1">
    <citation type="submission" date="2020-08" db="EMBL/GenBank/DDBJ databases">
        <title>Bridging the membrane lipid divide: bacteria of the FCB group superphylum have the potential to synthesize archaeal ether lipids.</title>
        <authorList>
            <person name="Villanueva L."/>
            <person name="Von Meijenfeldt F.A.B."/>
            <person name="Westbye A.B."/>
            <person name="Yadav S."/>
            <person name="Hopmans E.C."/>
            <person name="Dutilh B.E."/>
            <person name="Sinninghe Damste J.S."/>
        </authorList>
    </citation>
    <scope>NUCLEOTIDE SEQUENCE [LARGE SCALE GENOMIC DNA]</scope>
    <source>
        <strain evidence="2">NIOZ-UU36</strain>
    </source>
</reference>
<evidence type="ECO:0000313" key="3">
    <source>
        <dbReference type="Proteomes" id="UP000614469"/>
    </source>
</evidence>
<dbReference type="AlphaFoldDB" id="A0A8J6TI03"/>
<dbReference type="Pfam" id="PF18029">
    <property type="entry name" value="Glyoxalase_6"/>
    <property type="match status" value="1"/>
</dbReference>
<gene>
    <name evidence="2" type="ORF">H8E29_08300</name>
</gene>
<proteinExistence type="predicted"/>
<dbReference type="InterPro" id="IPR041581">
    <property type="entry name" value="Glyoxalase_6"/>
</dbReference>
<feature type="domain" description="Glyoxalase-like" evidence="1">
    <location>
        <begin position="9"/>
        <end position="104"/>
    </location>
</feature>
<dbReference type="EMBL" id="JACNJN010000097">
    <property type="protein sequence ID" value="MBC8335250.1"/>
    <property type="molecule type" value="Genomic_DNA"/>
</dbReference>
<comment type="caution">
    <text evidence="2">The sequence shown here is derived from an EMBL/GenBank/DDBJ whole genome shotgun (WGS) entry which is preliminary data.</text>
</comment>
<evidence type="ECO:0000313" key="2">
    <source>
        <dbReference type="EMBL" id="MBC8335250.1"/>
    </source>
</evidence>
<accession>A0A8J6TI03</accession>
<dbReference type="Proteomes" id="UP000614469">
    <property type="component" value="Unassembled WGS sequence"/>
</dbReference>
<dbReference type="Gene3D" id="3.10.180.10">
    <property type="entry name" value="2,3-Dihydroxybiphenyl 1,2-Dioxygenase, domain 1"/>
    <property type="match status" value="1"/>
</dbReference>